<sequence length="164" mass="17419">MKHPTAHAQRFRVHQCDIAPPPQSRAAPKPQGTSPLLAVRRRTAHHFDSPLDAAVLAVCRGSVSACVSVRSAQAPALAAPDPGGGRGSCAAERGRTARSRRGKSRSGLVESGNKFLGSLVHVVISTPPLPIMLDTGVRAIVHKARLPPLLEEDLDYSGTFPLRF</sequence>
<evidence type="ECO:0000256" key="1">
    <source>
        <dbReference type="SAM" id="MobiDB-lite"/>
    </source>
</evidence>
<evidence type="ECO:0000313" key="2">
    <source>
        <dbReference type="EMBL" id="KAJ1093787.1"/>
    </source>
</evidence>
<feature type="region of interest" description="Disordered" evidence="1">
    <location>
        <begin position="1"/>
        <end position="33"/>
    </location>
</feature>
<reference evidence="2" key="1">
    <citation type="journal article" date="2022" name="bioRxiv">
        <title>Sequencing and chromosome-scale assembly of the giantPleurodeles waltlgenome.</title>
        <authorList>
            <person name="Brown T."/>
            <person name="Elewa A."/>
            <person name="Iarovenko S."/>
            <person name="Subramanian E."/>
            <person name="Araus A.J."/>
            <person name="Petzold A."/>
            <person name="Susuki M."/>
            <person name="Suzuki K.-i.T."/>
            <person name="Hayashi T."/>
            <person name="Toyoda A."/>
            <person name="Oliveira C."/>
            <person name="Osipova E."/>
            <person name="Leigh N.D."/>
            <person name="Simon A."/>
            <person name="Yun M.H."/>
        </authorList>
    </citation>
    <scope>NUCLEOTIDE SEQUENCE</scope>
    <source>
        <strain evidence="2">20211129_DDA</strain>
        <tissue evidence="2">Liver</tissue>
    </source>
</reference>
<gene>
    <name evidence="2" type="ORF">NDU88_006879</name>
</gene>
<dbReference type="Proteomes" id="UP001066276">
    <property type="component" value="Chromosome 11"/>
</dbReference>
<feature type="compositionally biased region" description="Basic residues" evidence="1">
    <location>
        <begin position="1"/>
        <end position="13"/>
    </location>
</feature>
<organism evidence="2 3">
    <name type="scientific">Pleurodeles waltl</name>
    <name type="common">Iberian ribbed newt</name>
    <dbReference type="NCBI Taxonomy" id="8319"/>
    <lineage>
        <taxon>Eukaryota</taxon>
        <taxon>Metazoa</taxon>
        <taxon>Chordata</taxon>
        <taxon>Craniata</taxon>
        <taxon>Vertebrata</taxon>
        <taxon>Euteleostomi</taxon>
        <taxon>Amphibia</taxon>
        <taxon>Batrachia</taxon>
        <taxon>Caudata</taxon>
        <taxon>Salamandroidea</taxon>
        <taxon>Salamandridae</taxon>
        <taxon>Pleurodelinae</taxon>
        <taxon>Pleurodeles</taxon>
    </lineage>
</organism>
<proteinExistence type="predicted"/>
<accession>A0AAV7LRQ2</accession>
<protein>
    <submittedName>
        <fullName evidence="2">Uncharacterized protein</fullName>
    </submittedName>
</protein>
<evidence type="ECO:0000313" key="3">
    <source>
        <dbReference type="Proteomes" id="UP001066276"/>
    </source>
</evidence>
<feature type="region of interest" description="Disordered" evidence="1">
    <location>
        <begin position="77"/>
        <end position="108"/>
    </location>
</feature>
<dbReference type="EMBL" id="JANPWB010000015">
    <property type="protein sequence ID" value="KAJ1093787.1"/>
    <property type="molecule type" value="Genomic_DNA"/>
</dbReference>
<name>A0AAV7LRQ2_PLEWA</name>
<dbReference type="AlphaFoldDB" id="A0AAV7LRQ2"/>
<comment type="caution">
    <text evidence="2">The sequence shown here is derived from an EMBL/GenBank/DDBJ whole genome shotgun (WGS) entry which is preliminary data.</text>
</comment>
<keyword evidence="3" id="KW-1185">Reference proteome</keyword>